<evidence type="ECO:0000256" key="9">
    <source>
        <dbReference type="ARBA" id="ARBA00025772"/>
    </source>
</evidence>
<keyword evidence="7" id="KW-1133">Transmembrane helix</keyword>
<dbReference type="EMBL" id="MOBM01000008">
    <property type="protein sequence ID" value="RON17844.1"/>
    <property type="molecule type" value="Genomic_DNA"/>
</dbReference>
<sequence length="185" mass="19968">MPQQGFSLVELLMGLAIGAIVLSLVSPAFATLTESNHRQQAAESLISGIRHARTLAITRNQSVVIHGINGDWSQGWRIILDISGKGPEDSSNPLLVESASDARTPIVGNWWVRSFVRFSNLGEPLLSEGTFQAGRLHICAAREPVSHLQVVLARSGRVRLSSEKAEQALCRKAKSVKAVNARAAL</sequence>
<evidence type="ECO:0000256" key="2">
    <source>
        <dbReference type="ARBA" id="ARBA00021549"/>
    </source>
</evidence>
<accession>A0A423HX95</accession>
<dbReference type="GO" id="GO:0015628">
    <property type="term" value="P:protein secretion by the type II secretion system"/>
    <property type="evidence" value="ECO:0007669"/>
    <property type="project" value="InterPro"/>
</dbReference>
<protein>
    <recommendedName>
        <fullName evidence="2">Type II secretion system protein H</fullName>
    </recommendedName>
    <alternativeName>
        <fullName evidence="10">General secretion pathway protein H</fullName>
    </alternativeName>
</protein>
<keyword evidence="3" id="KW-1003">Cell membrane</keyword>
<keyword evidence="5" id="KW-0997">Cell inner membrane</keyword>
<feature type="domain" description="General secretion pathway GspH" evidence="11">
    <location>
        <begin position="41"/>
        <end position="156"/>
    </location>
</feature>
<organism evidence="12 13">
    <name type="scientific">Pseudomonas frederiksbergensis</name>
    <dbReference type="NCBI Taxonomy" id="104087"/>
    <lineage>
        <taxon>Bacteria</taxon>
        <taxon>Pseudomonadati</taxon>
        <taxon>Pseudomonadota</taxon>
        <taxon>Gammaproteobacteria</taxon>
        <taxon>Pseudomonadales</taxon>
        <taxon>Pseudomonadaceae</taxon>
        <taxon>Pseudomonas</taxon>
    </lineage>
</organism>
<comment type="subcellular location">
    <subcellularLocation>
        <location evidence="1">Cell inner membrane</location>
        <topology evidence="1">Single-pass membrane protein</topology>
    </subcellularLocation>
</comment>
<dbReference type="GO" id="GO:0005886">
    <property type="term" value="C:plasma membrane"/>
    <property type="evidence" value="ECO:0007669"/>
    <property type="project" value="UniProtKB-SubCell"/>
</dbReference>
<comment type="caution">
    <text evidence="12">The sequence shown here is derived from an EMBL/GenBank/DDBJ whole genome shotgun (WGS) entry which is preliminary data.</text>
</comment>
<evidence type="ECO:0000259" key="11">
    <source>
        <dbReference type="Pfam" id="PF12019"/>
    </source>
</evidence>
<keyword evidence="8" id="KW-0472">Membrane</keyword>
<dbReference type="Pfam" id="PF12019">
    <property type="entry name" value="GspH"/>
    <property type="match status" value="1"/>
</dbReference>
<dbReference type="Pfam" id="PF07963">
    <property type="entry name" value="N_methyl"/>
    <property type="match status" value="1"/>
</dbReference>
<dbReference type="SUPFAM" id="SSF54523">
    <property type="entry name" value="Pili subunits"/>
    <property type="match status" value="1"/>
</dbReference>
<dbReference type="Gene3D" id="3.55.40.10">
    <property type="entry name" value="minor pseudopilin epsh domain"/>
    <property type="match status" value="1"/>
</dbReference>
<evidence type="ECO:0000256" key="3">
    <source>
        <dbReference type="ARBA" id="ARBA00022475"/>
    </source>
</evidence>
<dbReference type="InterPro" id="IPR022346">
    <property type="entry name" value="T2SS_GspH"/>
</dbReference>
<evidence type="ECO:0000256" key="7">
    <source>
        <dbReference type="ARBA" id="ARBA00022989"/>
    </source>
</evidence>
<name>A0A423HX95_9PSED</name>
<dbReference type="Proteomes" id="UP000284002">
    <property type="component" value="Unassembled WGS sequence"/>
</dbReference>
<dbReference type="PROSITE" id="PS00409">
    <property type="entry name" value="PROKAR_NTER_METHYL"/>
    <property type="match status" value="1"/>
</dbReference>
<evidence type="ECO:0000313" key="12">
    <source>
        <dbReference type="EMBL" id="RON17844.1"/>
    </source>
</evidence>
<keyword evidence="4" id="KW-0488">Methylation</keyword>
<evidence type="ECO:0000313" key="13">
    <source>
        <dbReference type="Proteomes" id="UP000284002"/>
    </source>
</evidence>
<comment type="similarity">
    <text evidence="9">Belongs to the GSP H family.</text>
</comment>
<evidence type="ECO:0000256" key="8">
    <source>
        <dbReference type="ARBA" id="ARBA00023136"/>
    </source>
</evidence>
<evidence type="ECO:0000256" key="6">
    <source>
        <dbReference type="ARBA" id="ARBA00022692"/>
    </source>
</evidence>
<reference evidence="12 13" key="1">
    <citation type="submission" date="2016-10" db="EMBL/GenBank/DDBJ databases">
        <title>Comparative genome analysis of multiple Pseudomonas spp. focuses on biocontrol and plant growth promoting traits.</title>
        <authorList>
            <person name="Tao X.-Y."/>
            <person name="Taylor C.G."/>
        </authorList>
    </citation>
    <scope>NUCLEOTIDE SEQUENCE [LARGE SCALE GENOMIC DNA]</scope>
    <source>
        <strain evidence="12 13">36C6</strain>
    </source>
</reference>
<evidence type="ECO:0000256" key="10">
    <source>
        <dbReference type="ARBA" id="ARBA00030775"/>
    </source>
</evidence>
<proteinExistence type="inferred from homology"/>
<dbReference type="InterPro" id="IPR012902">
    <property type="entry name" value="N_methyl_site"/>
</dbReference>
<dbReference type="NCBIfam" id="TIGR02532">
    <property type="entry name" value="IV_pilin_GFxxxE"/>
    <property type="match status" value="1"/>
</dbReference>
<evidence type="ECO:0000256" key="5">
    <source>
        <dbReference type="ARBA" id="ARBA00022519"/>
    </source>
</evidence>
<dbReference type="InterPro" id="IPR045584">
    <property type="entry name" value="Pilin-like"/>
</dbReference>
<evidence type="ECO:0000256" key="1">
    <source>
        <dbReference type="ARBA" id="ARBA00004377"/>
    </source>
</evidence>
<dbReference type="AlphaFoldDB" id="A0A423HX95"/>
<evidence type="ECO:0000256" key="4">
    <source>
        <dbReference type="ARBA" id="ARBA00022481"/>
    </source>
</evidence>
<gene>
    <name evidence="12" type="ORF">BK662_05915</name>
</gene>
<keyword evidence="6" id="KW-0812">Transmembrane</keyword>
<dbReference type="GO" id="GO:0015627">
    <property type="term" value="C:type II protein secretion system complex"/>
    <property type="evidence" value="ECO:0007669"/>
    <property type="project" value="InterPro"/>
</dbReference>
<dbReference type="RefSeq" id="WP_123357352.1">
    <property type="nucleotide sequence ID" value="NZ_MOBM01000008.1"/>
</dbReference>